<dbReference type="Proteomes" id="UP000192738">
    <property type="component" value="Unassembled WGS sequence"/>
</dbReference>
<accession>A0A1W1YFX1</accession>
<dbReference type="RefSeq" id="WP_084573832.1">
    <property type="nucleotide sequence ID" value="NZ_CP155572.1"/>
</dbReference>
<evidence type="ECO:0000256" key="1">
    <source>
        <dbReference type="SAM" id="SignalP"/>
    </source>
</evidence>
<keyword evidence="1" id="KW-0732">Signal</keyword>
<dbReference type="EMBL" id="FWXI01000001">
    <property type="protein sequence ID" value="SMC35043.1"/>
    <property type="molecule type" value="Genomic_DNA"/>
</dbReference>
<reference evidence="2 3" key="1">
    <citation type="submission" date="2017-04" db="EMBL/GenBank/DDBJ databases">
        <authorList>
            <person name="Afonso C.L."/>
            <person name="Miller P.J."/>
            <person name="Scott M.A."/>
            <person name="Spackman E."/>
            <person name="Goraichik I."/>
            <person name="Dimitrov K.M."/>
            <person name="Suarez D.L."/>
            <person name="Swayne D.E."/>
        </authorList>
    </citation>
    <scope>NUCLEOTIDE SEQUENCE [LARGE SCALE GENOMIC DNA]</scope>
    <source>
        <strain evidence="2 3">DSM 5090</strain>
    </source>
</reference>
<gene>
    <name evidence="2" type="ORF">SAMN04488500_101323</name>
</gene>
<proteinExistence type="predicted"/>
<dbReference type="OrthoDB" id="1682265at2"/>
<dbReference type="AlphaFoldDB" id="A0A1W1YFX1"/>
<keyword evidence="3" id="KW-1185">Reference proteome</keyword>
<name>A0A1W1YFX1_9FIRM</name>
<evidence type="ECO:0000313" key="2">
    <source>
        <dbReference type="EMBL" id="SMC35043.1"/>
    </source>
</evidence>
<feature type="signal peptide" evidence="1">
    <location>
        <begin position="1"/>
        <end position="25"/>
    </location>
</feature>
<evidence type="ECO:0008006" key="4">
    <source>
        <dbReference type="Google" id="ProtNLM"/>
    </source>
</evidence>
<sequence length="247" mass="27997">MNRNWFLTMFLACLILFTGISSTHASDQVDWQVQKIGAFAVPEGWQTADLVQVLATIMKEANATAKTPATPLPVPPVDPFALLKNINYQMYQVTMNDGKAYRTAFMAFYRDDKPLSLEGKLYFSKKLSNEQKQKMETKIDSSVQLMKKQLDLSYKQTNVGVTFLDVSRPDYLQINNKQAYGLSARSVVSMYGITIPYYLKGYAFDADGFLSAAFLLTTDSERSYWDPLVRKIIQSFKPTKPTVTINQ</sequence>
<feature type="chain" id="PRO_5010698805" description="Deacetylase PdaC domain-containing protein" evidence="1">
    <location>
        <begin position="26"/>
        <end position="247"/>
    </location>
</feature>
<evidence type="ECO:0000313" key="3">
    <source>
        <dbReference type="Proteomes" id="UP000192738"/>
    </source>
</evidence>
<organism evidence="2 3">
    <name type="scientific">Sporomusa malonica</name>
    <dbReference type="NCBI Taxonomy" id="112901"/>
    <lineage>
        <taxon>Bacteria</taxon>
        <taxon>Bacillati</taxon>
        <taxon>Bacillota</taxon>
        <taxon>Negativicutes</taxon>
        <taxon>Selenomonadales</taxon>
        <taxon>Sporomusaceae</taxon>
        <taxon>Sporomusa</taxon>
    </lineage>
</organism>
<protein>
    <recommendedName>
        <fullName evidence="4">Deacetylase PdaC domain-containing protein</fullName>
    </recommendedName>
</protein>